<dbReference type="GO" id="GO:0005576">
    <property type="term" value="C:extracellular region"/>
    <property type="evidence" value="ECO:0007669"/>
    <property type="project" value="UniProtKB-SubCell"/>
</dbReference>
<evidence type="ECO:0000313" key="11">
    <source>
        <dbReference type="EMBL" id="SFM67125.1"/>
    </source>
</evidence>
<dbReference type="PRINTS" id="PR01005">
    <property type="entry name" value="FLGHOOKAP1"/>
</dbReference>
<evidence type="ECO:0000259" key="10">
    <source>
        <dbReference type="Pfam" id="PF22638"/>
    </source>
</evidence>
<keyword evidence="5" id="KW-0964">Secreted</keyword>
<evidence type="ECO:0000313" key="12">
    <source>
        <dbReference type="Proteomes" id="UP000199556"/>
    </source>
</evidence>
<evidence type="ECO:0000256" key="1">
    <source>
        <dbReference type="ARBA" id="ARBA00004365"/>
    </source>
</evidence>
<comment type="subcellular location">
    <subcellularLocation>
        <location evidence="1">Bacterial flagellum</location>
    </subcellularLocation>
    <subcellularLocation>
        <location evidence="2">Secreted</location>
    </subcellularLocation>
</comment>
<dbReference type="GO" id="GO:0005198">
    <property type="term" value="F:structural molecule activity"/>
    <property type="evidence" value="ECO:0007669"/>
    <property type="project" value="InterPro"/>
</dbReference>
<dbReference type="GO" id="GO:0009424">
    <property type="term" value="C:bacterial-type flagellum hook"/>
    <property type="evidence" value="ECO:0007669"/>
    <property type="project" value="InterPro"/>
</dbReference>
<dbReference type="EMBL" id="FOUO01000021">
    <property type="protein sequence ID" value="SFM67125.1"/>
    <property type="molecule type" value="Genomic_DNA"/>
</dbReference>
<evidence type="ECO:0000256" key="5">
    <source>
        <dbReference type="ARBA" id="ARBA00022525"/>
    </source>
</evidence>
<dbReference type="RefSeq" id="WP_090487357.1">
    <property type="nucleotide sequence ID" value="NZ_FOUO01000021.1"/>
</dbReference>
<dbReference type="GO" id="GO:0044780">
    <property type="term" value="P:bacterial-type flagellum assembly"/>
    <property type="evidence" value="ECO:0007669"/>
    <property type="project" value="InterPro"/>
</dbReference>
<dbReference type="Proteomes" id="UP000199556">
    <property type="component" value="Unassembled WGS sequence"/>
</dbReference>
<evidence type="ECO:0000256" key="4">
    <source>
        <dbReference type="ARBA" id="ARBA00016244"/>
    </source>
</evidence>
<keyword evidence="12" id="KW-1185">Reference proteome</keyword>
<feature type="domain" description="Flagellar hook-associated protein 1 D2-like" evidence="9">
    <location>
        <begin position="347"/>
        <end position="412"/>
    </location>
</feature>
<comment type="similarity">
    <text evidence="3">Belongs to the flagella basal body rod proteins family.</text>
</comment>
<dbReference type="InterPro" id="IPR001444">
    <property type="entry name" value="Flag_bb_rod_N"/>
</dbReference>
<keyword evidence="11" id="KW-0282">Flagellum</keyword>
<keyword evidence="6" id="KW-0975">Bacterial flagellum</keyword>
<evidence type="ECO:0000256" key="2">
    <source>
        <dbReference type="ARBA" id="ARBA00004613"/>
    </source>
</evidence>
<evidence type="ECO:0000256" key="3">
    <source>
        <dbReference type="ARBA" id="ARBA00009677"/>
    </source>
</evidence>
<organism evidence="11 12">
    <name type="scientific">Ectothiorhodospira mobilis</name>
    <dbReference type="NCBI Taxonomy" id="195064"/>
    <lineage>
        <taxon>Bacteria</taxon>
        <taxon>Pseudomonadati</taxon>
        <taxon>Pseudomonadota</taxon>
        <taxon>Gammaproteobacteria</taxon>
        <taxon>Chromatiales</taxon>
        <taxon>Ectothiorhodospiraceae</taxon>
        <taxon>Ectothiorhodospira</taxon>
    </lineage>
</organism>
<keyword evidence="11" id="KW-0969">Cilium</keyword>
<dbReference type="Pfam" id="PF00460">
    <property type="entry name" value="Flg_bb_rod"/>
    <property type="match status" value="1"/>
</dbReference>
<dbReference type="SUPFAM" id="SSF64518">
    <property type="entry name" value="Phase 1 flagellin"/>
    <property type="match status" value="1"/>
</dbReference>
<dbReference type="InterPro" id="IPR053927">
    <property type="entry name" value="FlgK_helical"/>
</dbReference>
<dbReference type="OrthoDB" id="9802553at2"/>
<keyword evidence="11" id="KW-0966">Cell projection</keyword>
<feature type="domain" description="Flagellar basal-body/hook protein C-terminal" evidence="8">
    <location>
        <begin position="580"/>
        <end position="618"/>
    </location>
</feature>
<dbReference type="STRING" id="195064.SAMN05421721_1217"/>
<evidence type="ECO:0000259" key="8">
    <source>
        <dbReference type="Pfam" id="PF06429"/>
    </source>
</evidence>
<dbReference type="NCBIfam" id="TIGR02492">
    <property type="entry name" value="flgK_ends"/>
    <property type="match status" value="1"/>
</dbReference>
<evidence type="ECO:0000259" key="9">
    <source>
        <dbReference type="Pfam" id="PF21158"/>
    </source>
</evidence>
<reference evidence="11 12" key="1">
    <citation type="submission" date="2016-10" db="EMBL/GenBank/DDBJ databases">
        <authorList>
            <person name="de Groot N.N."/>
        </authorList>
    </citation>
    <scope>NUCLEOTIDE SEQUENCE [LARGE SCALE GENOMIC DNA]</scope>
    <source>
        <strain evidence="11 12">DSM 4180</strain>
    </source>
</reference>
<sequence>MSSGLFGIGTSALNANQRALDTTGHNIANVNTEGYSRQRAELVSRGGQFSGAGYIGKGVDTSTVRRMYDQFLQTQLRNNTTAEAYYSTRHEYLGRVDDLLADPDAGLAPGMQDFFSAVQQVADDPTASADRTVLISEAESLVDRFRFLDRRLSEQQAVVNGQIGTAIEEVNAHAESIARLNQQIIAAEGRGQPPNDLLDQRDQAVLELSRFVDVQTVEQDNGALNVFIGNGQGIVLGQKAQALADVSPQPGLPREVRFGGEDGMDVTRLITGGRLGGLLELRSSVLDEARGELGRAAVGMAVAFNNQHQAGLDRNGEPGGAFFDVPTPEVLATSGTTATEPAVEFDRANLAELTSDDYRLSWDDGASEWQLRTEPDGSVLASAAAGGTINAAGLEIITPAGGSAGDSFVIRPTRDAASQIGVDIRDPEKVAAAAAMIPTVPEGTEVESLSVVDPAGYQSWANWGGAAPGEIVFNQADFSEMSDGVWRAEQNGVEIIVRGDQPADGEVRIARNEDFGVGDNRNALGLSNVQSTQYLDDGSTSLEGAYNSLVGKVGTQTRQAEVAANAQSQLLADAQAQRDSVSGVNLDEEAANLLRYQQAYQASAQIISITNTLFDTLIGAVRR</sequence>
<dbReference type="InterPro" id="IPR049119">
    <property type="entry name" value="FlgK_D2-like"/>
</dbReference>
<feature type="domain" description="Flagellar hook-associated protein FlgK helical" evidence="10">
    <location>
        <begin position="93"/>
        <end position="323"/>
    </location>
</feature>
<dbReference type="Pfam" id="PF06429">
    <property type="entry name" value="Flg_bbr_C"/>
    <property type="match status" value="1"/>
</dbReference>
<protein>
    <recommendedName>
        <fullName evidence="4">Flagellar hook-associated protein 1</fullName>
    </recommendedName>
</protein>
<dbReference type="InterPro" id="IPR002371">
    <property type="entry name" value="FlgK"/>
</dbReference>
<gene>
    <name evidence="11" type="ORF">SAMN05421721_1217</name>
</gene>
<feature type="domain" description="Flagellar basal body rod protein N-terminal" evidence="7">
    <location>
        <begin position="8"/>
        <end position="35"/>
    </location>
</feature>
<dbReference type="PANTHER" id="PTHR30033:SF1">
    <property type="entry name" value="FLAGELLAR HOOK-ASSOCIATED PROTEIN 1"/>
    <property type="match status" value="1"/>
</dbReference>
<name>A0A1I4SRU9_ECTMO</name>
<accession>A0A1I4SRU9</accession>
<evidence type="ECO:0000256" key="6">
    <source>
        <dbReference type="ARBA" id="ARBA00023143"/>
    </source>
</evidence>
<dbReference type="PANTHER" id="PTHR30033">
    <property type="entry name" value="FLAGELLAR HOOK-ASSOCIATED PROTEIN 1"/>
    <property type="match status" value="1"/>
</dbReference>
<evidence type="ECO:0000259" key="7">
    <source>
        <dbReference type="Pfam" id="PF00460"/>
    </source>
</evidence>
<dbReference type="Pfam" id="PF22638">
    <property type="entry name" value="FlgK_D1"/>
    <property type="match status" value="1"/>
</dbReference>
<proteinExistence type="inferred from homology"/>
<dbReference type="Pfam" id="PF21158">
    <property type="entry name" value="flgK_1st_1"/>
    <property type="match status" value="1"/>
</dbReference>
<dbReference type="AlphaFoldDB" id="A0A1I4SRU9"/>
<dbReference type="InterPro" id="IPR010930">
    <property type="entry name" value="Flg_bb/hook_C_dom"/>
</dbReference>